<organism evidence="14 15">
    <name type="scientific">Porphyromonas canoris</name>
    <dbReference type="NCBI Taxonomy" id="36875"/>
    <lineage>
        <taxon>Bacteria</taxon>
        <taxon>Pseudomonadati</taxon>
        <taxon>Bacteroidota</taxon>
        <taxon>Bacteroidia</taxon>
        <taxon>Bacteroidales</taxon>
        <taxon>Porphyromonadaceae</taxon>
        <taxon>Porphyromonas</taxon>
    </lineage>
</organism>
<sequence>MSDNTAPNPEPQKREHTAGAWYGKERLHEVLFGTNTPAGKRFDKILLVMVALSVFVVFIDSSVGVESPWKQVCNVLEWIFTLLFTIEYLLRLYCSTKTMQYAFSFYGIVDLLSTLPTYLAIAFSGTHYMLVLRVLRLLRLFRVFRMGGAIQQSHLLYGAIRKSTPKIAVFMLFIVVLVSILGSLMYLVEGDVNPMFNDIPRSVYWAVITITTVGYGDITPVTWAGQLISMVVMLLGYSIIAVPTGIVSSELTRAERHRRDLEKKTKKQSDGTTASAASIYCYACGHPSEDPEAVYCSRCGTLILRPNADDEQDESYNT</sequence>
<dbReference type="Proteomes" id="UP000030101">
    <property type="component" value="Unassembled WGS sequence"/>
</dbReference>
<evidence type="ECO:0000313" key="14">
    <source>
        <dbReference type="EMBL" id="KGN91637.1"/>
    </source>
</evidence>
<comment type="caution">
    <text evidence="14">The sequence shown here is derived from an EMBL/GenBank/DDBJ whole genome shotgun (WGS) entry which is preliminary data.</text>
</comment>
<feature type="domain" description="Ion transport" evidence="13">
    <location>
        <begin position="41"/>
        <end position="257"/>
    </location>
</feature>
<evidence type="ECO:0000256" key="12">
    <source>
        <dbReference type="SAM" id="Phobius"/>
    </source>
</evidence>
<keyword evidence="10 12" id="KW-0472">Membrane</keyword>
<dbReference type="InterPro" id="IPR028325">
    <property type="entry name" value="VG_K_chnl"/>
</dbReference>
<feature type="transmembrane region" description="Helical" evidence="12">
    <location>
        <begin position="45"/>
        <end position="63"/>
    </location>
</feature>
<evidence type="ECO:0000256" key="7">
    <source>
        <dbReference type="ARBA" id="ARBA00022958"/>
    </source>
</evidence>
<keyword evidence="2" id="KW-0813">Transport</keyword>
<dbReference type="InterPro" id="IPR027359">
    <property type="entry name" value="Volt_channel_dom_sf"/>
</dbReference>
<feature type="transmembrane region" description="Helical" evidence="12">
    <location>
        <begin position="167"/>
        <end position="188"/>
    </location>
</feature>
<evidence type="ECO:0000256" key="8">
    <source>
        <dbReference type="ARBA" id="ARBA00022989"/>
    </source>
</evidence>
<comment type="subcellular location">
    <subcellularLocation>
        <location evidence="1">Membrane</location>
        <topology evidence="1">Multi-pass membrane protein</topology>
    </subcellularLocation>
</comment>
<dbReference type="PANTHER" id="PTHR11537">
    <property type="entry name" value="VOLTAGE-GATED POTASSIUM CHANNEL"/>
    <property type="match status" value="1"/>
</dbReference>
<feature type="transmembrane region" description="Helical" evidence="12">
    <location>
        <begin position="227"/>
        <end position="249"/>
    </location>
</feature>
<gene>
    <name evidence="14" type="ORF">HQ43_05895</name>
</gene>
<keyword evidence="8 12" id="KW-1133">Transmembrane helix</keyword>
<keyword evidence="7" id="KW-0630">Potassium</keyword>
<keyword evidence="3" id="KW-0633">Potassium transport</keyword>
<feature type="transmembrane region" description="Helical" evidence="12">
    <location>
        <begin position="75"/>
        <end position="94"/>
    </location>
</feature>
<keyword evidence="5" id="KW-0631">Potassium channel</keyword>
<dbReference type="SUPFAM" id="SSF81324">
    <property type="entry name" value="Voltage-gated potassium channels"/>
    <property type="match status" value="1"/>
</dbReference>
<reference evidence="14 15" key="1">
    <citation type="submission" date="2014-08" db="EMBL/GenBank/DDBJ databases">
        <title>Porphyromonas canoris strain:OH2762 Genome sequencing.</title>
        <authorList>
            <person name="Wallis C."/>
            <person name="Deusch O."/>
            <person name="O'Flynn C."/>
            <person name="Davis I."/>
            <person name="Jospin G."/>
            <person name="Darling A.E."/>
            <person name="Coil D.A."/>
            <person name="Alexiev A."/>
            <person name="Horsfall A."/>
            <person name="Kirkwood N."/>
            <person name="Harris S."/>
            <person name="Eisen J.A."/>
        </authorList>
    </citation>
    <scope>NUCLEOTIDE SEQUENCE [LARGE SCALE GENOMIC DNA]</scope>
    <source>
        <strain evidence="15">COT-108 OH2762</strain>
    </source>
</reference>
<keyword evidence="6" id="KW-0851">Voltage-gated channel</keyword>
<keyword evidence="9" id="KW-0406">Ion transport</keyword>
<keyword evidence="15" id="KW-1185">Reference proteome</keyword>
<evidence type="ECO:0000256" key="6">
    <source>
        <dbReference type="ARBA" id="ARBA00022882"/>
    </source>
</evidence>
<dbReference type="EMBL" id="JQZV01000013">
    <property type="protein sequence ID" value="KGN91637.1"/>
    <property type="molecule type" value="Genomic_DNA"/>
</dbReference>
<dbReference type="PRINTS" id="PR00169">
    <property type="entry name" value="KCHANNEL"/>
</dbReference>
<evidence type="ECO:0000256" key="2">
    <source>
        <dbReference type="ARBA" id="ARBA00022448"/>
    </source>
</evidence>
<evidence type="ECO:0000256" key="11">
    <source>
        <dbReference type="ARBA" id="ARBA00023303"/>
    </source>
</evidence>
<accession>A0ABR4XJE7</accession>
<evidence type="ECO:0000256" key="9">
    <source>
        <dbReference type="ARBA" id="ARBA00023065"/>
    </source>
</evidence>
<evidence type="ECO:0000256" key="10">
    <source>
        <dbReference type="ARBA" id="ARBA00023136"/>
    </source>
</evidence>
<dbReference type="Gene3D" id="1.10.287.70">
    <property type="match status" value="1"/>
</dbReference>
<dbReference type="Gene3D" id="1.20.120.350">
    <property type="entry name" value="Voltage-gated potassium channels. Chain C"/>
    <property type="match status" value="1"/>
</dbReference>
<evidence type="ECO:0000259" key="13">
    <source>
        <dbReference type="Pfam" id="PF00520"/>
    </source>
</evidence>
<name>A0ABR4XJE7_9PORP</name>
<dbReference type="InterPro" id="IPR005821">
    <property type="entry name" value="Ion_trans_dom"/>
</dbReference>
<protein>
    <recommendedName>
        <fullName evidence="13">Ion transport domain-containing protein</fullName>
    </recommendedName>
</protein>
<proteinExistence type="predicted"/>
<feature type="transmembrane region" description="Helical" evidence="12">
    <location>
        <begin position="101"/>
        <end position="123"/>
    </location>
</feature>
<evidence type="ECO:0000256" key="4">
    <source>
        <dbReference type="ARBA" id="ARBA00022692"/>
    </source>
</evidence>
<dbReference type="PANTHER" id="PTHR11537:SF254">
    <property type="entry name" value="POTASSIUM VOLTAGE-GATED CHANNEL PROTEIN SHAB"/>
    <property type="match status" value="1"/>
</dbReference>
<evidence type="ECO:0000256" key="3">
    <source>
        <dbReference type="ARBA" id="ARBA00022538"/>
    </source>
</evidence>
<keyword evidence="11" id="KW-0407">Ion channel</keyword>
<dbReference type="Pfam" id="PF00520">
    <property type="entry name" value="Ion_trans"/>
    <property type="match status" value="1"/>
</dbReference>
<evidence type="ECO:0000256" key="1">
    <source>
        <dbReference type="ARBA" id="ARBA00004141"/>
    </source>
</evidence>
<keyword evidence="4 12" id="KW-0812">Transmembrane</keyword>
<evidence type="ECO:0000313" key="15">
    <source>
        <dbReference type="Proteomes" id="UP000030101"/>
    </source>
</evidence>
<evidence type="ECO:0000256" key="5">
    <source>
        <dbReference type="ARBA" id="ARBA00022826"/>
    </source>
</evidence>